<comment type="caution">
    <text evidence="10">The sequence shown here is derived from an EMBL/GenBank/DDBJ whole genome shotgun (WGS) entry which is preliminary data.</text>
</comment>
<reference evidence="10" key="2">
    <citation type="journal article" date="2024" name="Plant">
        <title>Genomic evolution and insights into agronomic trait innovations of Sesamum species.</title>
        <authorList>
            <person name="Miao H."/>
            <person name="Wang L."/>
            <person name="Qu L."/>
            <person name="Liu H."/>
            <person name="Sun Y."/>
            <person name="Le M."/>
            <person name="Wang Q."/>
            <person name="Wei S."/>
            <person name="Zheng Y."/>
            <person name="Lin W."/>
            <person name="Duan Y."/>
            <person name="Cao H."/>
            <person name="Xiong S."/>
            <person name="Wang X."/>
            <person name="Wei L."/>
            <person name="Li C."/>
            <person name="Ma Q."/>
            <person name="Ju M."/>
            <person name="Zhao R."/>
            <person name="Li G."/>
            <person name="Mu C."/>
            <person name="Tian Q."/>
            <person name="Mei H."/>
            <person name="Zhang T."/>
            <person name="Gao T."/>
            <person name="Zhang H."/>
        </authorList>
    </citation>
    <scope>NUCLEOTIDE SEQUENCE</scope>
    <source>
        <strain evidence="10">G01</strain>
    </source>
</reference>
<dbReference type="SUPFAM" id="SSF103506">
    <property type="entry name" value="Mitochondrial carrier"/>
    <property type="match status" value="1"/>
</dbReference>
<organism evidence="10">
    <name type="scientific">Sesamum angustifolium</name>
    <dbReference type="NCBI Taxonomy" id="2727405"/>
    <lineage>
        <taxon>Eukaryota</taxon>
        <taxon>Viridiplantae</taxon>
        <taxon>Streptophyta</taxon>
        <taxon>Embryophyta</taxon>
        <taxon>Tracheophyta</taxon>
        <taxon>Spermatophyta</taxon>
        <taxon>Magnoliopsida</taxon>
        <taxon>eudicotyledons</taxon>
        <taxon>Gunneridae</taxon>
        <taxon>Pentapetalae</taxon>
        <taxon>asterids</taxon>
        <taxon>lamiids</taxon>
        <taxon>Lamiales</taxon>
        <taxon>Pedaliaceae</taxon>
        <taxon>Sesamum</taxon>
    </lineage>
</organism>
<protein>
    <submittedName>
        <fullName evidence="10">Mitochondrial magnesium exporter 1</fullName>
    </submittedName>
</protein>
<dbReference type="PROSITE" id="PS50920">
    <property type="entry name" value="SOLCAR"/>
    <property type="match status" value="3"/>
</dbReference>
<evidence type="ECO:0000256" key="4">
    <source>
        <dbReference type="ARBA" id="ARBA00022692"/>
    </source>
</evidence>
<proteinExistence type="inferred from homology"/>
<accession>A0AAW2KWF6</accession>
<dbReference type="InterPro" id="IPR018108">
    <property type="entry name" value="MCP_transmembrane"/>
</dbReference>
<dbReference type="AlphaFoldDB" id="A0AAW2KWF6"/>
<feature type="repeat" description="Solcar" evidence="8">
    <location>
        <begin position="247"/>
        <end position="333"/>
    </location>
</feature>
<comment type="subcellular location">
    <subcellularLocation>
        <location evidence="1">Membrane</location>
        <topology evidence="1">Multi-pass membrane protein</topology>
    </subcellularLocation>
</comment>
<keyword evidence="7 8" id="KW-0472">Membrane</keyword>
<keyword evidence="4 8" id="KW-0812">Transmembrane</keyword>
<dbReference type="PANTHER" id="PTHR45667">
    <property type="entry name" value="S-ADENOSYLMETHIONINE MITOCHONDRIAL CARRIER PROTEIN"/>
    <property type="match status" value="1"/>
</dbReference>
<gene>
    <name evidence="10" type="ORF">Sangu_2425900</name>
</gene>
<evidence type="ECO:0000256" key="7">
    <source>
        <dbReference type="ARBA" id="ARBA00023136"/>
    </source>
</evidence>
<comment type="similarity">
    <text evidence="2 9">Belongs to the mitochondrial carrier (TC 2.A.29) family.</text>
</comment>
<dbReference type="GO" id="GO:0016020">
    <property type="term" value="C:membrane"/>
    <property type="evidence" value="ECO:0007669"/>
    <property type="project" value="UniProtKB-SubCell"/>
</dbReference>
<dbReference type="FunFam" id="1.50.40.10:FF:000113">
    <property type="entry name" value="Mitochondrial substrate carrier family protein"/>
    <property type="match status" value="1"/>
</dbReference>
<dbReference type="Pfam" id="PF00153">
    <property type="entry name" value="Mito_carr"/>
    <property type="match status" value="3"/>
</dbReference>
<evidence type="ECO:0000256" key="5">
    <source>
        <dbReference type="ARBA" id="ARBA00022737"/>
    </source>
</evidence>
<evidence type="ECO:0000256" key="1">
    <source>
        <dbReference type="ARBA" id="ARBA00004141"/>
    </source>
</evidence>
<dbReference type="FunFam" id="1.50.40.10:FF:000083">
    <property type="entry name" value="Mitochondrial substrate carrier family protein"/>
    <property type="match status" value="1"/>
</dbReference>
<evidence type="ECO:0000256" key="6">
    <source>
        <dbReference type="ARBA" id="ARBA00022989"/>
    </source>
</evidence>
<evidence type="ECO:0000256" key="9">
    <source>
        <dbReference type="RuleBase" id="RU000488"/>
    </source>
</evidence>
<feature type="repeat" description="Solcar" evidence="8">
    <location>
        <begin position="23"/>
        <end position="114"/>
    </location>
</feature>
<dbReference type="EMBL" id="JACGWK010000016">
    <property type="protein sequence ID" value="KAL0311312.1"/>
    <property type="molecule type" value="Genomic_DNA"/>
</dbReference>
<feature type="repeat" description="Solcar" evidence="8">
    <location>
        <begin position="123"/>
        <end position="230"/>
    </location>
</feature>
<evidence type="ECO:0000313" key="10">
    <source>
        <dbReference type="EMBL" id="KAL0311312.1"/>
    </source>
</evidence>
<evidence type="ECO:0000256" key="2">
    <source>
        <dbReference type="ARBA" id="ARBA00006375"/>
    </source>
</evidence>
<sequence>MAVDCSTGNEPTKSLRLSRTNHSQFLVWREFLWGAIAGAFGEGMMHPVDTIKTRMQSQAFFSGSKNQNSALQLVRAVWATDGLAGFYRGIAPGIMGSLATGATYFGVIESTKKWMEESHPSLGGHWAHFISGALGDTLGSFIYVPCEVMKQRMQVQGSKEYWTSVMVKEGSRAKHGMHMYGYYSGMFQAGCSIWKEQGLKGLYAGYWSTLARDVPFAGLMVTFYEAFKNMTQYGKQTLFPNANLHSNSSFEGLLLGGLAGGLSAYLTTPLDVVKTRLQVQGIATRYNGWLDALYKIWLAEGVRGMFRGFQFPVAMLLSCALLRKLYGDTIRGVNESSSSRARPFLVSSSSSSIVGVRARARARARRAYTDRARARAVELELELPTGETVEGGEMVNEKPLLEEPYLRPPLCRARRAAAAAAAASAASAAPSRRPRSCAAPPPRRSWWIWI</sequence>
<dbReference type="Gene3D" id="1.50.40.10">
    <property type="entry name" value="Mitochondrial carrier domain"/>
    <property type="match status" value="1"/>
</dbReference>
<keyword evidence="6" id="KW-1133">Transmembrane helix</keyword>
<dbReference type="InterPro" id="IPR023395">
    <property type="entry name" value="MCP_dom_sf"/>
</dbReference>
<evidence type="ECO:0000256" key="3">
    <source>
        <dbReference type="ARBA" id="ARBA00022448"/>
    </source>
</evidence>
<evidence type="ECO:0000256" key="8">
    <source>
        <dbReference type="PROSITE-ProRule" id="PRU00282"/>
    </source>
</evidence>
<keyword evidence="5" id="KW-0677">Repeat</keyword>
<name>A0AAW2KWF6_9LAMI</name>
<reference evidence="10" key="1">
    <citation type="submission" date="2020-06" db="EMBL/GenBank/DDBJ databases">
        <authorList>
            <person name="Li T."/>
            <person name="Hu X."/>
            <person name="Zhang T."/>
            <person name="Song X."/>
            <person name="Zhang H."/>
            <person name="Dai N."/>
            <person name="Sheng W."/>
            <person name="Hou X."/>
            <person name="Wei L."/>
        </authorList>
    </citation>
    <scope>NUCLEOTIDE SEQUENCE</scope>
    <source>
        <strain evidence="10">G01</strain>
        <tissue evidence="10">Leaf</tissue>
    </source>
</reference>
<keyword evidence="3 9" id="KW-0813">Transport</keyword>